<sequence length="50" mass="5662">MRNQRDLSVISIYDSSAAFSLAFRECQSVEHRLDRLSDESRDRAVSSSGI</sequence>
<organism evidence="1 2">
    <name type="scientific">Vigna unguiculata</name>
    <name type="common">Cowpea</name>
    <dbReference type="NCBI Taxonomy" id="3917"/>
    <lineage>
        <taxon>Eukaryota</taxon>
        <taxon>Viridiplantae</taxon>
        <taxon>Streptophyta</taxon>
        <taxon>Embryophyta</taxon>
        <taxon>Tracheophyta</taxon>
        <taxon>Spermatophyta</taxon>
        <taxon>Magnoliopsida</taxon>
        <taxon>eudicotyledons</taxon>
        <taxon>Gunneridae</taxon>
        <taxon>Pentapetalae</taxon>
        <taxon>rosids</taxon>
        <taxon>fabids</taxon>
        <taxon>Fabales</taxon>
        <taxon>Fabaceae</taxon>
        <taxon>Papilionoideae</taxon>
        <taxon>50 kb inversion clade</taxon>
        <taxon>NPAAA clade</taxon>
        <taxon>indigoferoid/millettioid clade</taxon>
        <taxon>Phaseoleae</taxon>
        <taxon>Vigna</taxon>
    </lineage>
</organism>
<reference evidence="1 2" key="1">
    <citation type="submission" date="2019-04" db="EMBL/GenBank/DDBJ databases">
        <title>An improved genome assembly and genetic linkage map for asparagus bean, Vigna unguiculata ssp. sesquipedialis.</title>
        <authorList>
            <person name="Xia Q."/>
            <person name="Zhang R."/>
            <person name="Dong Y."/>
        </authorList>
    </citation>
    <scope>NUCLEOTIDE SEQUENCE [LARGE SCALE GENOMIC DNA]</scope>
    <source>
        <tissue evidence="1">Leaf</tissue>
    </source>
</reference>
<gene>
    <name evidence="1" type="ORF">DEO72_LG10g2534</name>
</gene>
<accession>A0A4D6NEJ2</accession>
<keyword evidence="2" id="KW-1185">Reference proteome</keyword>
<evidence type="ECO:0000313" key="2">
    <source>
        <dbReference type="Proteomes" id="UP000501690"/>
    </source>
</evidence>
<name>A0A4D6NEJ2_VIGUN</name>
<evidence type="ECO:0000313" key="1">
    <source>
        <dbReference type="EMBL" id="QCE11301.1"/>
    </source>
</evidence>
<dbReference type="EMBL" id="CP039354">
    <property type="protein sequence ID" value="QCE11301.1"/>
    <property type="molecule type" value="Genomic_DNA"/>
</dbReference>
<dbReference type="AlphaFoldDB" id="A0A4D6NEJ2"/>
<dbReference type="Proteomes" id="UP000501690">
    <property type="component" value="Linkage Group LG10"/>
</dbReference>
<protein>
    <submittedName>
        <fullName evidence="1">Uncharacterized protein</fullName>
    </submittedName>
</protein>
<proteinExistence type="predicted"/>